<feature type="transmembrane region" description="Helical" evidence="3">
    <location>
        <begin position="23"/>
        <end position="44"/>
    </location>
</feature>
<dbReference type="PANTHER" id="PTHR33393">
    <property type="entry name" value="POLYGLUTAMINE SYNTHESIS ACCESSORY PROTEIN RV0574C-RELATED"/>
    <property type="match status" value="1"/>
</dbReference>
<dbReference type="PANTHER" id="PTHR33393:SF13">
    <property type="entry name" value="PGA BIOSYNTHESIS PROTEIN CAPA"/>
    <property type="match status" value="1"/>
</dbReference>
<dbReference type="Proteomes" id="UP000275368">
    <property type="component" value="Chromosome"/>
</dbReference>
<dbReference type="SMART" id="SM00854">
    <property type="entry name" value="PGA_cap"/>
    <property type="match status" value="1"/>
</dbReference>
<gene>
    <name evidence="4" type="ORF">Back11_28050</name>
</gene>
<protein>
    <submittedName>
        <fullName evidence="4">Uncharacterized protein</fullName>
    </submittedName>
</protein>
<evidence type="ECO:0000313" key="4">
    <source>
        <dbReference type="EMBL" id="BBH21460.1"/>
    </source>
</evidence>
<name>A0A3G9IRH0_9BACL</name>
<reference evidence="4 5" key="1">
    <citation type="submission" date="2018-11" db="EMBL/GenBank/DDBJ databases">
        <title>Complete genome sequence of Paenibacillus baekrokdamisoli strain KCTC 33723.</title>
        <authorList>
            <person name="Kang S.W."/>
            <person name="Lee K.C."/>
            <person name="Kim K.K."/>
            <person name="Kim J.S."/>
            <person name="Kim D.S."/>
            <person name="Ko S.H."/>
            <person name="Yang S.H."/>
            <person name="Lee J.S."/>
        </authorList>
    </citation>
    <scope>NUCLEOTIDE SEQUENCE [LARGE SCALE GENOMIC DNA]</scope>
    <source>
        <strain evidence="4 5">KCTC 33723</strain>
    </source>
</reference>
<keyword evidence="3" id="KW-1133">Transmembrane helix</keyword>
<feature type="compositionally biased region" description="Basic and acidic residues" evidence="2">
    <location>
        <begin position="76"/>
        <end position="91"/>
    </location>
</feature>
<dbReference type="InterPro" id="IPR052169">
    <property type="entry name" value="CW_Biosynth-Accessory"/>
</dbReference>
<dbReference type="InterPro" id="IPR019079">
    <property type="entry name" value="Capsule_synth_CapA"/>
</dbReference>
<dbReference type="Pfam" id="PF09587">
    <property type="entry name" value="PGA_cap"/>
    <property type="match status" value="1"/>
</dbReference>
<accession>A0A3G9IRH0</accession>
<dbReference type="EMBL" id="AP019308">
    <property type="protein sequence ID" value="BBH21460.1"/>
    <property type="molecule type" value="Genomic_DNA"/>
</dbReference>
<feature type="compositionally biased region" description="Low complexity" evidence="2">
    <location>
        <begin position="114"/>
        <end position="147"/>
    </location>
</feature>
<keyword evidence="3" id="KW-0812">Transmembrane</keyword>
<dbReference type="CDD" id="cd07381">
    <property type="entry name" value="MPP_CapA"/>
    <property type="match status" value="1"/>
</dbReference>
<proteinExistence type="inferred from homology"/>
<evidence type="ECO:0000256" key="1">
    <source>
        <dbReference type="ARBA" id="ARBA00005662"/>
    </source>
</evidence>
<evidence type="ECO:0000256" key="3">
    <source>
        <dbReference type="SAM" id="Phobius"/>
    </source>
</evidence>
<dbReference type="AlphaFoldDB" id="A0A3G9IRH0"/>
<organism evidence="4 5">
    <name type="scientific">Paenibacillus baekrokdamisoli</name>
    <dbReference type="NCBI Taxonomy" id="1712516"/>
    <lineage>
        <taxon>Bacteria</taxon>
        <taxon>Bacillati</taxon>
        <taxon>Bacillota</taxon>
        <taxon>Bacilli</taxon>
        <taxon>Bacillales</taxon>
        <taxon>Paenibacillaceae</taxon>
        <taxon>Paenibacillus</taxon>
    </lineage>
</organism>
<dbReference type="InterPro" id="IPR029052">
    <property type="entry name" value="Metallo-depent_PP-like"/>
</dbReference>
<keyword evidence="3" id="KW-0472">Membrane</keyword>
<feature type="compositionally biased region" description="Basic and acidic residues" evidence="2">
    <location>
        <begin position="104"/>
        <end position="113"/>
    </location>
</feature>
<evidence type="ECO:0000313" key="5">
    <source>
        <dbReference type="Proteomes" id="UP000275368"/>
    </source>
</evidence>
<comment type="similarity">
    <text evidence="1">Belongs to the CapA family.</text>
</comment>
<feature type="region of interest" description="Disordered" evidence="2">
    <location>
        <begin position="50"/>
        <end position="151"/>
    </location>
</feature>
<sequence length="466" mass="50105">MFVSRSESHQHNKKRKSRRMKRLVIINLSMLVIIGALVIIYFFMNTDGTKKQPDASGTVKQQDNGDAPSGNGANPTKEDDSSKKDADKGEDGSSNPSNKGNENIPDKGTDKGSDNGPNNGPTDNNGTGTNTGTDTENGNNTNNGGNPSVEGESKVTLSFVGDILLAASVDSLMKKNGYEYPYAKALPFLTKPDLMAANLETPITERGVPATNKSFVFKGSPKSLPALKEAGFDIVNLANNHTLDQGVEGLLDTVDYLNKVSMPNIGAGHDDAEAFKPVILEAKGISVAYIGLTRVVPVGSWKAEKDRAGVAETYDATRALKAIREAKQQADLVIVMVHWGIERSDNPNAVQKQLAHAYIDAGADLIVGSHPHVLQGFERYKGKWISYSLGNFIFNMTATDKTKDTGVLDAVCTAKGDCSLQFHPMRAVNSQPNPIEGDQAVQLLKRISSISIQSTLDKNGFIKAKE</sequence>
<dbReference type="OrthoDB" id="9810906at2"/>
<dbReference type="SUPFAM" id="SSF56300">
    <property type="entry name" value="Metallo-dependent phosphatases"/>
    <property type="match status" value="1"/>
</dbReference>
<keyword evidence="5" id="KW-1185">Reference proteome</keyword>
<dbReference type="KEGG" id="pbk:Back11_28050"/>
<dbReference type="RefSeq" id="WP_125657997.1">
    <property type="nucleotide sequence ID" value="NZ_AP019308.1"/>
</dbReference>
<dbReference type="Gene3D" id="3.60.21.10">
    <property type="match status" value="1"/>
</dbReference>
<evidence type="ECO:0000256" key="2">
    <source>
        <dbReference type="SAM" id="MobiDB-lite"/>
    </source>
</evidence>